<evidence type="ECO:0000256" key="6">
    <source>
        <dbReference type="SAM" id="Phobius"/>
    </source>
</evidence>
<keyword evidence="6" id="KW-0472">Membrane</keyword>
<dbReference type="Pfam" id="PF07714">
    <property type="entry name" value="PK_Tyr_Ser-Thr"/>
    <property type="match status" value="1"/>
</dbReference>
<evidence type="ECO:0000256" key="1">
    <source>
        <dbReference type="ARBA" id="ARBA00022527"/>
    </source>
</evidence>
<dbReference type="SUPFAM" id="SSF56112">
    <property type="entry name" value="Protein kinase-like (PK-like)"/>
    <property type="match status" value="1"/>
</dbReference>
<dbReference type="GO" id="GO:0004674">
    <property type="term" value="F:protein serine/threonine kinase activity"/>
    <property type="evidence" value="ECO:0007669"/>
    <property type="project" value="UniProtKB-KW"/>
</dbReference>
<evidence type="ECO:0000256" key="3">
    <source>
        <dbReference type="ARBA" id="ARBA00022741"/>
    </source>
</evidence>
<keyword evidence="5" id="KW-0067">ATP-binding</keyword>
<evidence type="ECO:0000256" key="5">
    <source>
        <dbReference type="ARBA" id="ARBA00022840"/>
    </source>
</evidence>
<dbReference type="InterPro" id="IPR011009">
    <property type="entry name" value="Kinase-like_dom_sf"/>
</dbReference>
<dbReference type="InParanoid" id="A0A2K1YKV2"/>
<keyword evidence="9" id="KW-1185">Reference proteome</keyword>
<evidence type="ECO:0000256" key="4">
    <source>
        <dbReference type="ARBA" id="ARBA00022777"/>
    </source>
</evidence>
<keyword evidence="3" id="KW-0547">Nucleotide-binding</keyword>
<dbReference type="PANTHER" id="PTHR27002:SF1063">
    <property type="entry name" value="RECEPTOR-LIKE SERINE_THREONINE-PROTEIN KINASE"/>
    <property type="match status" value="1"/>
</dbReference>
<dbReference type="InterPro" id="IPR001245">
    <property type="entry name" value="Ser-Thr/Tyr_kinase_cat_dom"/>
</dbReference>
<reference evidence="8 9" key="1">
    <citation type="journal article" date="2006" name="Science">
        <title>The genome of black cottonwood, Populus trichocarpa (Torr. &amp; Gray).</title>
        <authorList>
            <person name="Tuskan G.A."/>
            <person name="Difazio S."/>
            <person name="Jansson S."/>
            <person name="Bohlmann J."/>
            <person name="Grigoriev I."/>
            <person name="Hellsten U."/>
            <person name="Putnam N."/>
            <person name="Ralph S."/>
            <person name="Rombauts S."/>
            <person name="Salamov A."/>
            <person name="Schein J."/>
            <person name="Sterck L."/>
            <person name="Aerts A."/>
            <person name="Bhalerao R.R."/>
            <person name="Bhalerao R.P."/>
            <person name="Blaudez D."/>
            <person name="Boerjan W."/>
            <person name="Brun A."/>
            <person name="Brunner A."/>
            <person name="Busov V."/>
            <person name="Campbell M."/>
            <person name="Carlson J."/>
            <person name="Chalot M."/>
            <person name="Chapman J."/>
            <person name="Chen G.L."/>
            <person name="Cooper D."/>
            <person name="Coutinho P.M."/>
            <person name="Couturier J."/>
            <person name="Covert S."/>
            <person name="Cronk Q."/>
            <person name="Cunningham R."/>
            <person name="Davis J."/>
            <person name="Degroeve S."/>
            <person name="Dejardin A."/>
            <person name="Depamphilis C."/>
            <person name="Detter J."/>
            <person name="Dirks B."/>
            <person name="Dubchak I."/>
            <person name="Duplessis S."/>
            <person name="Ehlting J."/>
            <person name="Ellis B."/>
            <person name="Gendler K."/>
            <person name="Goodstein D."/>
            <person name="Gribskov M."/>
            <person name="Grimwood J."/>
            <person name="Groover A."/>
            <person name="Gunter L."/>
            <person name="Hamberger B."/>
            <person name="Heinze B."/>
            <person name="Helariutta Y."/>
            <person name="Henrissat B."/>
            <person name="Holligan D."/>
            <person name="Holt R."/>
            <person name="Huang W."/>
            <person name="Islam-Faridi N."/>
            <person name="Jones S."/>
            <person name="Jones-Rhoades M."/>
            <person name="Jorgensen R."/>
            <person name="Joshi C."/>
            <person name="Kangasjarvi J."/>
            <person name="Karlsson J."/>
            <person name="Kelleher C."/>
            <person name="Kirkpatrick R."/>
            <person name="Kirst M."/>
            <person name="Kohler A."/>
            <person name="Kalluri U."/>
            <person name="Larimer F."/>
            <person name="Leebens-Mack J."/>
            <person name="Leple J.C."/>
            <person name="Locascio P."/>
            <person name="Lou Y."/>
            <person name="Lucas S."/>
            <person name="Martin F."/>
            <person name="Montanini B."/>
            <person name="Napoli C."/>
            <person name="Nelson D.R."/>
            <person name="Nelson C."/>
            <person name="Nieminen K."/>
            <person name="Nilsson O."/>
            <person name="Pereda V."/>
            <person name="Peter G."/>
            <person name="Philippe R."/>
            <person name="Pilate G."/>
            <person name="Poliakov A."/>
            <person name="Razumovskaya J."/>
            <person name="Richardson P."/>
            <person name="Rinaldi C."/>
            <person name="Ritland K."/>
            <person name="Rouze P."/>
            <person name="Ryaboy D."/>
            <person name="Schmutz J."/>
            <person name="Schrader J."/>
            <person name="Segerman B."/>
            <person name="Shin H."/>
            <person name="Siddiqui A."/>
            <person name="Sterky F."/>
            <person name="Terry A."/>
            <person name="Tsai C.J."/>
            <person name="Uberbacher E."/>
            <person name="Unneberg P."/>
            <person name="Vahala J."/>
            <person name="Wall K."/>
            <person name="Wessler S."/>
            <person name="Yang G."/>
            <person name="Yin T."/>
            <person name="Douglas C."/>
            <person name="Marra M."/>
            <person name="Sandberg G."/>
            <person name="Van de Peer Y."/>
            <person name="Rokhsar D."/>
        </authorList>
    </citation>
    <scope>NUCLEOTIDE SEQUENCE [LARGE SCALE GENOMIC DNA]</scope>
    <source>
        <strain evidence="9">cv. Nisqually</strain>
    </source>
</reference>
<dbReference type="STRING" id="3694.A0A2K1YKV2"/>
<dbReference type="EMBL" id="CM009300">
    <property type="protein sequence ID" value="PNT13660.1"/>
    <property type="molecule type" value="Genomic_DNA"/>
</dbReference>
<sequence length="242" mass="26859">MAATDCFSAKNKLGRRSFGPVYNHMNLVRLLGCCIQGDEKMLVYEYMPNKSLDSFIFANDHSWRGALENNGNAMEGIFTLKSEFFSFGVLLLEIVSGTENLNFFALTLPFSLITGSLFLFLFSVRVTFIGVFPTVATTRVLVSLLSAITSVAAAVAKNATTLTIKRTHFFGFGCKPVHPSSSFSSFCKPMLTEDKRETGIEGMNGVMMMADQHKAGHIYRLREENGWPNPFVESSKPHLVCH</sequence>
<protein>
    <recommendedName>
        <fullName evidence="7">Serine-threonine/tyrosine-protein kinase catalytic domain-containing protein</fullName>
    </recommendedName>
</protein>
<accession>A0A2K1YKV2</accession>
<organism evidence="8 9">
    <name type="scientific">Populus trichocarpa</name>
    <name type="common">Western balsam poplar</name>
    <name type="synonym">Populus balsamifera subsp. trichocarpa</name>
    <dbReference type="NCBI Taxonomy" id="3694"/>
    <lineage>
        <taxon>Eukaryota</taxon>
        <taxon>Viridiplantae</taxon>
        <taxon>Streptophyta</taxon>
        <taxon>Embryophyta</taxon>
        <taxon>Tracheophyta</taxon>
        <taxon>Spermatophyta</taxon>
        <taxon>Magnoliopsida</taxon>
        <taxon>eudicotyledons</taxon>
        <taxon>Gunneridae</taxon>
        <taxon>Pentapetalae</taxon>
        <taxon>rosids</taxon>
        <taxon>fabids</taxon>
        <taxon>Malpighiales</taxon>
        <taxon>Salicaceae</taxon>
        <taxon>Saliceae</taxon>
        <taxon>Populus</taxon>
    </lineage>
</organism>
<dbReference type="PANTHER" id="PTHR27002">
    <property type="entry name" value="RECEPTOR-LIKE SERINE/THREONINE-PROTEIN KINASE SD1-8"/>
    <property type="match status" value="1"/>
</dbReference>
<dbReference type="AlphaFoldDB" id="A0A2K1YKV2"/>
<evidence type="ECO:0000256" key="2">
    <source>
        <dbReference type="ARBA" id="ARBA00022679"/>
    </source>
</evidence>
<keyword evidence="6" id="KW-1133">Transmembrane helix</keyword>
<evidence type="ECO:0000313" key="9">
    <source>
        <dbReference type="Proteomes" id="UP000006729"/>
    </source>
</evidence>
<keyword evidence="4" id="KW-0418">Kinase</keyword>
<feature type="transmembrane region" description="Helical" evidence="6">
    <location>
        <begin position="136"/>
        <end position="156"/>
    </location>
</feature>
<keyword evidence="6" id="KW-0812">Transmembrane</keyword>
<gene>
    <name evidence="8" type="ORF">POPTR_011G155000</name>
</gene>
<name>A0A2K1YKV2_POPTR</name>
<proteinExistence type="predicted"/>
<feature type="transmembrane region" description="Helical" evidence="6">
    <location>
        <begin position="103"/>
        <end position="124"/>
    </location>
</feature>
<evidence type="ECO:0000259" key="7">
    <source>
        <dbReference type="Pfam" id="PF07714"/>
    </source>
</evidence>
<keyword evidence="1" id="KW-0723">Serine/threonine-protein kinase</keyword>
<dbReference type="GO" id="GO:0005524">
    <property type="term" value="F:ATP binding"/>
    <property type="evidence" value="ECO:0007669"/>
    <property type="project" value="UniProtKB-KW"/>
</dbReference>
<evidence type="ECO:0000313" key="8">
    <source>
        <dbReference type="EMBL" id="PNT13660.1"/>
    </source>
</evidence>
<feature type="domain" description="Serine-threonine/tyrosine-protein kinase catalytic" evidence="7">
    <location>
        <begin position="22"/>
        <end position="61"/>
    </location>
</feature>
<keyword evidence="2" id="KW-0808">Transferase</keyword>
<dbReference type="Gene3D" id="1.10.510.10">
    <property type="entry name" value="Transferase(Phosphotransferase) domain 1"/>
    <property type="match status" value="1"/>
</dbReference>
<dbReference type="Proteomes" id="UP000006729">
    <property type="component" value="Chromosome 11"/>
</dbReference>